<dbReference type="PANTHER" id="PTHR46026">
    <property type="entry name" value="RHO-TYPE GUANINE NUCLEOTIDE EXCHANGE FACTOR, ISOFORM F"/>
    <property type="match status" value="1"/>
</dbReference>
<feature type="compositionally biased region" description="Pro residues" evidence="3">
    <location>
        <begin position="225"/>
        <end position="244"/>
    </location>
</feature>
<dbReference type="OrthoDB" id="207120at2759"/>
<feature type="compositionally biased region" description="Basic and acidic residues" evidence="3">
    <location>
        <begin position="339"/>
        <end position="356"/>
    </location>
</feature>
<feature type="region of interest" description="Disordered" evidence="3">
    <location>
        <begin position="472"/>
        <end position="925"/>
    </location>
</feature>
<feature type="compositionally biased region" description="Acidic residues" evidence="3">
    <location>
        <begin position="104"/>
        <end position="123"/>
    </location>
</feature>
<dbReference type="CDD" id="cd11887">
    <property type="entry name" value="SH3_Bbc1"/>
    <property type="match status" value="1"/>
</dbReference>
<evidence type="ECO:0000313" key="5">
    <source>
        <dbReference type="EMBL" id="CRG86761.1"/>
    </source>
</evidence>
<dbReference type="PROSITE" id="PS50002">
    <property type="entry name" value="SH3"/>
    <property type="match status" value="1"/>
</dbReference>
<dbReference type="Proteomes" id="UP000054383">
    <property type="component" value="Unassembled WGS sequence"/>
</dbReference>
<feature type="compositionally biased region" description="Low complexity" evidence="3">
    <location>
        <begin position="413"/>
        <end position="425"/>
    </location>
</feature>
<feature type="compositionally biased region" description="Acidic residues" evidence="3">
    <location>
        <begin position="427"/>
        <end position="445"/>
    </location>
</feature>
<feature type="compositionally biased region" description="Pro residues" evidence="3">
    <location>
        <begin position="778"/>
        <end position="800"/>
    </location>
</feature>
<feature type="compositionally biased region" description="Low complexity" evidence="3">
    <location>
        <begin position="328"/>
        <end position="337"/>
    </location>
</feature>
<feature type="compositionally biased region" description="Low complexity" evidence="3">
    <location>
        <begin position="196"/>
        <end position="211"/>
    </location>
</feature>
<accession>A0A0U1LVS5</accession>
<dbReference type="EMBL" id="CVMT01000003">
    <property type="protein sequence ID" value="CRG86761.1"/>
    <property type="molecule type" value="Genomic_DNA"/>
</dbReference>
<dbReference type="Pfam" id="PF00018">
    <property type="entry name" value="SH3_1"/>
    <property type="match status" value="1"/>
</dbReference>
<feature type="compositionally biased region" description="Low complexity" evidence="3">
    <location>
        <begin position="657"/>
        <end position="668"/>
    </location>
</feature>
<feature type="compositionally biased region" description="Basic and acidic residues" evidence="3">
    <location>
        <begin position="746"/>
        <end position="759"/>
    </location>
</feature>
<keyword evidence="6" id="KW-1185">Reference proteome</keyword>
<dbReference type="InterPro" id="IPR001452">
    <property type="entry name" value="SH3_domain"/>
</dbReference>
<feature type="compositionally biased region" description="Basic and acidic residues" evidence="3">
    <location>
        <begin position="401"/>
        <end position="412"/>
    </location>
</feature>
<organism evidence="5 6">
    <name type="scientific">Talaromyces islandicus</name>
    <name type="common">Penicillium islandicum</name>
    <dbReference type="NCBI Taxonomy" id="28573"/>
    <lineage>
        <taxon>Eukaryota</taxon>
        <taxon>Fungi</taxon>
        <taxon>Dikarya</taxon>
        <taxon>Ascomycota</taxon>
        <taxon>Pezizomycotina</taxon>
        <taxon>Eurotiomycetes</taxon>
        <taxon>Eurotiomycetidae</taxon>
        <taxon>Eurotiales</taxon>
        <taxon>Trichocomaceae</taxon>
        <taxon>Talaromyces</taxon>
        <taxon>Talaromyces sect. Islandici</taxon>
    </lineage>
</organism>
<gene>
    <name evidence="5" type="ORF">PISL3812_03772</name>
</gene>
<dbReference type="AlphaFoldDB" id="A0A0U1LVS5"/>
<reference evidence="5 6" key="1">
    <citation type="submission" date="2015-04" db="EMBL/GenBank/DDBJ databases">
        <authorList>
            <person name="Syromyatnikov M.Y."/>
            <person name="Popov V.N."/>
        </authorList>
    </citation>
    <scope>NUCLEOTIDE SEQUENCE [LARGE SCALE GENOMIC DNA]</scope>
    <source>
        <strain evidence="5">WF-38-12</strain>
    </source>
</reference>
<evidence type="ECO:0000256" key="2">
    <source>
        <dbReference type="PROSITE-ProRule" id="PRU00192"/>
    </source>
</evidence>
<evidence type="ECO:0000313" key="6">
    <source>
        <dbReference type="Proteomes" id="UP000054383"/>
    </source>
</evidence>
<feature type="compositionally biased region" description="Basic and acidic residues" evidence="3">
    <location>
        <begin position="49"/>
        <end position="66"/>
    </location>
</feature>
<dbReference type="Gene3D" id="2.30.30.40">
    <property type="entry name" value="SH3 Domains"/>
    <property type="match status" value="1"/>
</dbReference>
<evidence type="ECO:0000256" key="3">
    <source>
        <dbReference type="SAM" id="MobiDB-lite"/>
    </source>
</evidence>
<sequence>MSDPPFTVKALFDYTSEHDDDLNFHISQVITVTAEEDADWYYGEYVDDSGSKKEGIFPRNFVERYEPTAPPRPTRPSRAKREPESTPPPPPPEPVVEQPVPVEEREDSPAEEDEPEAEPEPEPEPVLARQPSLKKDAPPPPPAAAAAAPAPAPAPAPEAAVPPQKQPEAQQTSAAKAPPPPVSSKPSSNSFKDRIAAFNKPAAAPIAPFKPGGLSGSSFIKKPFVAPPPSKDAYVPPPREPPPKTYRREEDPEVVNREPPVSEATQLPPAAADPSQDEEDQPKPTSLKERIALLQKQQMEQAARMADAAQKKEKPKRPPKKRTESEDAATALAATEGADLERTDTAQTPRDEHAVTDADELEEPRPQQLASPPQPSRELVSDTNDADYSGAGDTEDAEETSTSKEDLDERAASKPAATAAGTSAGNDSDEKEDEDADEEEDDDVDPEVKRKMELRARMAKMSGGMGMMGMFGGGMPGMYGQGAPKKAKPAQDIGDAADEPDRSAPPTQAPPVPIMALPGMNVPKSEPLSSPKAEKEEGSVNAPVTQLHSPNEVVDIEDVTEGEPAPRKSTDRAPPPPPPQERAVPPLPPTESRPPPPPVPSAPLESRPVPPPPQSVASLSPGSESDDELSIHTKNMSLDEVVSAGAVPDAPPPPPRRTSTFESPRSPTLSEKRFSRGPPPIPTNPPQPSSPPPQARPPPPPPPGALSRQGTAHSVAQSSVAANDEIQDETTEYEADYDTDIASGAKHKDALKAHDRHSSFGDGGEEPSLQSPRDAPESRPPPPLPPTIPQAVPPPPPSQPPKRASMDVPRAAPPPPPPVAKDQFAEEEEGPASDDDEYDPYRYNAPQSRLPPPPPPPVQVPAPKDVHDDLYDASPTLPQAPPPPRPDRAAAPPPPPPTTDAPPARGRPSLDVSRGQTNTRRSMDVARPSIDMGFIATDVDLAESSFWWTQPNTPPPVFQGRKDVLYEVEESTSTKRGGKTTVSKDVYVLFTDYSQTVIHAQFDAKNPGEVSLEQRHEAPPNRLRQDQLETAHEQYGKRISAAINSIQNTTVGDGTPYGLIQHLLNPLADVLAPVGGRSYGALVYANLANASVQQSDEIRAGDIVSFRNARFQGHKGGLHQKYNAEVGKPDHVGVIVDWDGTKKKIHAWEQGRESKKVKTESFRLGDLKSGEVKVWRVMPRSWVGWDDSKQ</sequence>
<feature type="compositionally biased region" description="Polar residues" evidence="3">
    <location>
        <begin position="708"/>
        <end position="721"/>
    </location>
</feature>
<dbReference type="SMART" id="SM00326">
    <property type="entry name" value="SH3"/>
    <property type="match status" value="1"/>
</dbReference>
<feature type="compositionally biased region" description="Pro residues" evidence="3">
    <location>
        <begin position="573"/>
        <end position="601"/>
    </location>
</feature>
<name>A0A0U1LVS5_TALIS</name>
<feature type="compositionally biased region" description="Pro residues" evidence="3">
    <location>
        <begin position="849"/>
        <end position="860"/>
    </location>
</feature>
<dbReference type="PANTHER" id="PTHR46026:SF1">
    <property type="entry name" value="RHO-TYPE GUANINE NUCLEOTIDE EXCHANGE FACTOR, ISOFORM F"/>
    <property type="match status" value="1"/>
</dbReference>
<feature type="domain" description="SH3" evidence="4">
    <location>
        <begin position="3"/>
        <end position="67"/>
    </location>
</feature>
<feature type="region of interest" description="Disordered" evidence="3">
    <location>
        <begin position="44"/>
        <end position="456"/>
    </location>
</feature>
<dbReference type="InterPro" id="IPR057402">
    <property type="entry name" value="AIM3_BBC1_C"/>
</dbReference>
<feature type="compositionally biased region" description="Basic and acidic residues" evidence="3">
    <location>
        <begin position="446"/>
        <end position="456"/>
    </location>
</feature>
<feature type="compositionally biased region" description="Basic and acidic residues" evidence="3">
    <location>
        <begin position="246"/>
        <end position="256"/>
    </location>
</feature>
<feature type="compositionally biased region" description="Pro residues" evidence="3">
    <location>
        <begin position="85"/>
        <end position="94"/>
    </location>
</feature>
<feature type="compositionally biased region" description="Acidic residues" evidence="3">
    <location>
        <begin position="825"/>
        <end position="838"/>
    </location>
</feature>
<evidence type="ECO:0000256" key="1">
    <source>
        <dbReference type="ARBA" id="ARBA00022443"/>
    </source>
</evidence>
<dbReference type="InterPro" id="IPR035552">
    <property type="entry name" value="Mti1_SH3"/>
</dbReference>
<feature type="compositionally biased region" description="Acidic residues" evidence="3">
    <location>
        <begin position="725"/>
        <end position="739"/>
    </location>
</feature>
<keyword evidence="1 2" id="KW-0728">SH3 domain</keyword>
<evidence type="ECO:0000259" key="4">
    <source>
        <dbReference type="PROSITE" id="PS50002"/>
    </source>
</evidence>
<protein>
    <recommendedName>
        <fullName evidence="4">SH3 domain-containing protein</fullName>
    </recommendedName>
</protein>
<dbReference type="OMA" id="TMHQKYN"/>
<dbReference type="InterPro" id="IPR036028">
    <property type="entry name" value="SH3-like_dom_sf"/>
</dbReference>
<proteinExistence type="predicted"/>
<feature type="compositionally biased region" description="Pro residues" evidence="3">
    <location>
        <begin position="891"/>
        <end position="900"/>
    </location>
</feature>
<dbReference type="STRING" id="28573.A0A0U1LVS5"/>
<feature type="compositionally biased region" description="Pro residues" evidence="3">
    <location>
        <begin position="677"/>
        <end position="704"/>
    </location>
</feature>
<dbReference type="SUPFAM" id="SSF50044">
    <property type="entry name" value="SH3-domain"/>
    <property type="match status" value="1"/>
</dbReference>
<dbReference type="Pfam" id="PF25459">
    <property type="entry name" value="AIM3_BBC1_C"/>
    <property type="match status" value="1"/>
</dbReference>